<accession>A0A238URT7</accession>
<dbReference type="Gene3D" id="3.30.530.20">
    <property type="match status" value="1"/>
</dbReference>
<name>A0A238URT7_9ACTN</name>
<protein>
    <submittedName>
        <fullName evidence="1">Polyketide cyclase / dehydrase and lipid transport</fullName>
    </submittedName>
</protein>
<dbReference type="Pfam" id="PF10604">
    <property type="entry name" value="Polyketide_cyc2"/>
    <property type="match status" value="1"/>
</dbReference>
<dbReference type="InterPro" id="IPR023393">
    <property type="entry name" value="START-like_dom_sf"/>
</dbReference>
<dbReference type="OrthoDB" id="5951835at2"/>
<evidence type="ECO:0000313" key="2">
    <source>
        <dbReference type="Proteomes" id="UP000198403"/>
    </source>
</evidence>
<keyword evidence="2" id="KW-1185">Reference proteome</keyword>
<sequence length="150" mass="16684">MPVVEHDVVIPSPPETVFEYLSDPGNAPRWDSSMVSVEQVEPGPLEVGTHWRGTTKVMGRRFEWTAQTTQLERPARMTSRSVEGPMTFTVSYDLRPENGGTRLRYRLESESGLGGVFGRFADSVVERAQSRTVRANLQRLAEQFDAGAAA</sequence>
<proteinExistence type="predicted"/>
<dbReference type="InterPro" id="IPR019587">
    <property type="entry name" value="Polyketide_cyclase/dehydratase"/>
</dbReference>
<dbReference type="EMBL" id="FZNO01000001">
    <property type="protein sequence ID" value="SNR24681.1"/>
    <property type="molecule type" value="Genomic_DNA"/>
</dbReference>
<gene>
    <name evidence="1" type="ORF">SAMN06272737_101279</name>
</gene>
<evidence type="ECO:0000313" key="1">
    <source>
        <dbReference type="EMBL" id="SNR24681.1"/>
    </source>
</evidence>
<dbReference type="CDD" id="cd08865">
    <property type="entry name" value="SRPBCC_10"/>
    <property type="match status" value="1"/>
</dbReference>
<reference evidence="1 2" key="1">
    <citation type="submission" date="2017-06" db="EMBL/GenBank/DDBJ databases">
        <authorList>
            <person name="Kim H.J."/>
            <person name="Triplett B.A."/>
        </authorList>
    </citation>
    <scope>NUCLEOTIDE SEQUENCE [LARGE SCALE GENOMIC DNA]</scope>
    <source>
        <strain evidence="1 2">DSM 44272</strain>
    </source>
</reference>
<organism evidence="1 2">
    <name type="scientific">Blastococcus mobilis</name>
    <dbReference type="NCBI Taxonomy" id="1938746"/>
    <lineage>
        <taxon>Bacteria</taxon>
        <taxon>Bacillati</taxon>
        <taxon>Actinomycetota</taxon>
        <taxon>Actinomycetes</taxon>
        <taxon>Geodermatophilales</taxon>
        <taxon>Geodermatophilaceae</taxon>
        <taxon>Blastococcus</taxon>
    </lineage>
</organism>
<dbReference type="AlphaFoldDB" id="A0A238URT7"/>
<dbReference type="SUPFAM" id="SSF55961">
    <property type="entry name" value="Bet v1-like"/>
    <property type="match status" value="1"/>
</dbReference>
<dbReference type="RefSeq" id="WP_089334769.1">
    <property type="nucleotide sequence ID" value="NZ_FZNO01000001.1"/>
</dbReference>
<dbReference type="Proteomes" id="UP000198403">
    <property type="component" value="Unassembled WGS sequence"/>
</dbReference>